<dbReference type="Pfam" id="PF14504">
    <property type="entry name" value="CAP_assoc_N"/>
    <property type="match status" value="1"/>
</dbReference>
<sequence>MVSKRFLGRFVLIFVLTLSICYGVALFDRPQEQVDLQTAPKTDRKATSPKIDKLPAKGLVRYIGAPNSSFKARFGEPSQSFRSVENITWYQYQPDNDSLLLVGVNNYDDRICSLYQFGAFEQTAKLHVGMSMPQLLKLVALSTDFRLTLNEQPVQLSLTEADLVKRPLLAFKNGSYAICYFEAGKIKAIQYLDKNELLRSQTYKVRSKTPLPVRYSGMITWEDEQIALEQSTFELLSFERKQGIFIESEAAEQVATRVITTLSQAPKNYLSEKQAKRYQRLENERFADTKSLFLMPKEIAPKLLKDAGVDQNEYEIYLGMPVLDPAQLAVASTGKEQTFWQGIVTSKSEHLGLKYDHGLLVVVLEK</sequence>
<reference evidence="2 3" key="1">
    <citation type="submission" date="2024-03" db="EMBL/GenBank/DDBJ databases">
        <title>Mouse gut bacterial collection (mGBC) of GemPharmatech.</title>
        <authorList>
            <person name="He Y."/>
            <person name="Dong L."/>
            <person name="Wu D."/>
            <person name="Gao X."/>
            <person name="Lin Z."/>
        </authorList>
    </citation>
    <scope>NUCLEOTIDE SEQUENCE [LARGE SCALE GENOMIC DNA]</scope>
    <source>
        <strain evidence="2 3">15-30</strain>
    </source>
</reference>
<name>A0ABV4DLZ4_9LACO</name>
<dbReference type="InterPro" id="IPR035940">
    <property type="entry name" value="CAP_sf"/>
</dbReference>
<dbReference type="EMBL" id="JBCLUF010000002">
    <property type="protein sequence ID" value="MEY8661500.1"/>
    <property type="molecule type" value="Genomic_DNA"/>
</dbReference>
<dbReference type="Proteomes" id="UP001565236">
    <property type="component" value="Unassembled WGS sequence"/>
</dbReference>
<evidence type="ECO:0000313" key="3">
    <source>
        <dbReference type="Proteomes" id="UP001565236"/>
    </source>
</evidence>
<feature type="domain" description="CAP-associated" evidence="1">
    <location>
        <begin position="63"/>
        <end position="203"/>
    </location>
</feature>
<keyword evidence="3" id="KW-1185">Reference proteome</keyword>
<comment type="caution">
    <text evidence="2">The sequence shown here is derived from an EMBL/GenBank/DDBJ whole genome shotgun (WGS) entry which is preliminary data.</text>
</comment>
<organism evidence="2 3">
    <name type="scientific">Ligilactobacillus faecis</name>
    <dbReference type="NCBI Taxonomy" id="762833"/>
    <lineage>
        <taxon>Bacteria</taxon>
        <taxon>Bacillati</taxon>
        <taxon>Bacillota</taxon>
        <taxon>Bacilli</taxon>
        <taxon>Lactobacillales</taxon>
        <taxon>Lactobacillaceae</taxon>
        <taxon>Ligilactobacillus</taxon>
    </lineage>
</organism>
<proteinExistence type="predicted"/>
<protein>
    <submittedName>
        <fullName evidence="2">CAP-associated domain-containing protein</fullName>
    </submittedName>
</protein>
<dbReference type="InterPro" id="IPR029410">
    <property type="entry name" value="CAP_assoc"/>
</dbReference>
<gene>
    <name evidence="2" type="ORF">AALT52_01125</name>
</gene>
<dbReference type="RefSeq" id="WP_369940208.1">
    <property type="nucleotide sequence ID" value="NZ_JBCLUF010000002.1"/>
</dbReference>
<evidence type="ECO:0000259" key="1">
    <source>
        <dbReference type="Pfam" id="PF14504"/>
    </source>
</evidence>
<evidence type="ECO:0000313" key="2">
    <source>
        <dbReference type="EMBL" id="MEY8661500.1"/>
    </source>
</evidence>
<dbReference type="Gene3D" id="3.40.33.10">
    <property type="entry name" value="CAP"/>
    <property type="match status" value="1"/>
</dbReference>
<accession>A0ABV4DLZ4</accession>